<evidence type="ECO:0008006" key="4">
    <source>
        <dbReference type="Google" id="ProtNLM"/>
    </source>
</evidence>
<dbReference type="Proteomes" id="UP000683291">
    <property type="component" value="Chromosome 1"/>
</dbReference>
<keyword evidence="3" id="KW-1185">Reference proteome</keyword>
<dbReference type="RefSeq" id="WP_212703784.1">
    <property type="nucleotide sequence ID" value="NZ_CP073581.1"/>
</dbReference>
<feature type="transmembrane region" description="Helical" evidence="1">
    <location>
        <begin position="64"/>
        <end position="82"/>
    </location>
</feature>
<evidence type="ECO:0000313" key="2">
    <source>
        <dbReference type="EMBL" id="QUJ75579.1"/>
    </source>
</evidence>
<gene>
    <name evidence="2" type="ORF">KDD17_11480</name>
</gene>
<dbReference type="AlphaFoldDB" id="A0A975JBS5"/>
<evidence type="ECO:0000313" key="3">
    <source>
        <dbReference type="Proteomes" id="UP000683291"/>
    </source>
</evidence>
<feature type="transmembrane region" description="Helical" evidence="1">
    <location>
        <begin position="35"/>
        <end position="58"/>
    </location>
</feature>
<keyword evidence="1" id="KW-1133">Transmembrane helix</keyword>
<dbReference type="EMBL" id="CP073581">
    <property type="protein sequence ID" value="QUJ75579.1"/>
    <property type="molecule type" value="Genomic_DNA"/>
</dbReference>
<organism evidence="2 3">
    <name type="scientific">Sulfitobacter albidus</name>
    <dbReference type="NCBI Taxonomy" id="2829501"/>
    <lineage>
        <taxon>Bacteria</taxon>
        <taxon>Pseudomonadati</taxon>
        <taxon>Pseudomonadota</taxon>
        <taxon>Alphaproteobacteria</taxon>
        <taxon>Rhodobacterales</taxon>
        <taxon>Roseobacteraceae</taxon>
        <taxon>Sulfitobacter</taxon>
    </lineage>
</organism>
<name>A0A975JBS5_9RHOB</name>
<proteinExistence type="predicted"/>
<keyword evidence="1" id="KW-0812">Transmembrane</keyword>
<keyword evidence="1" id="KW-0472">Membrane</keyword>
<protein>
    <recommendedName>
        <fullName evidence="4">YcxB family protein</fullName>
    </recommendedName>
</protein>
<evidence type="ECO:0000256" key="1">
    <source>
        <dbReference type="SAM" id="Phobius"/>
    </source>
</evidence>
<accession>A0A975JBS5</accession>
<reference evidence="2" key="1">
    <citation type="submission" date="2021-04" db="EMBL/GenBank/DDBJ databases">
        <title>Complete genome sequence for Sulfitobacter sp. strain JK7-1.</title>
        <authorList>
            <person name="Park S.-J."/>
        </authorList>
    </citation>
    <scope>NUCLEOTIDE SEQUENCE</scope>
    <source>
        <strain evidence="2">JK7-1</strain>
    </source>
</reference>
<sequence length="176" mass="19524">MTDTISLRYTLDRDMLGRAMRSWAKTQNKRPRGRMLLLALGAFVLAVAVLVALLRLTPLETRDLIAALVGFYIGLLVALWFSTASARKLTQMSWAQLDRQGDIRATLDATGARLETDLNQGFIDWRLIDEVSALSDATVMRAGGQVYTIPDAALPADMTPDAFRERLRGWIEGARA</sequence>
<dbReference type="KEGG" id="sual:KDD17_11480"/>